<keyword evidence="9" id="KW-1185">Reference proteome</keyword>
<dbReference type="PANTHER" id="PTHR43289">
    <property type="entry name" value="MITOGEN-ACTIVATED PROTEIN KINASE KINASE KINASE 20-RELATED"/>
    <property type="match status" value="1"/>
</dbReference>
<keyword evidence="1" id="KW-0808">Transferase</keyword>
<name>A0A5C5U8C6_9GAMM</name>
<dbReference type="PANTHER" id="PTHR43289:SF34">
    <property type="entry name" value="SERINE_THREONINE-PROTEIN KINASE YBDM-RELATED"/>
    <property type="match status" value="1"/>
</dbReference>
<sequence length="886" mass="96563">MDPEELAHWQAADAAFDQWLDLPCDEREPWLAARTLPEPVRRRLDQLIAAHQRPRASLDPAGGNLAGCRLGDWTLEAELGRGGMAVVYRAWREQGMARQQAAVKILTLGALGAAGHERFRREAAILARLNHPNVTALIDSGVADDGTCWLAMPLVDGERIDRWCETNSPDARAIVRLSLQVCDAAAYAHRNLVIHRDLKPSNVLVDGNGHVHLLDFGIGQYVDDPGEPTKTMWRALTPGYAAPEQLRGAPPSTAIDVYGLGALLHRLLTGRTPQTATEGTDTTRPSLLVRNADDAYHRHYVPLKNDLDRVLLKALSEEPERRYPTAEALADDLRRWLDGRPVLAEKPTPGYRMRKFMARNKAGVAAAALLAVTLAAGIGATLWQAGLARQQAELAGQQAELARQETDKARMRAHRAEEVRDFLGSMFITVRADDGGSARVVDVIDAAAEGARGNYMQARKPEPLTAADILLLTGTVRYNLGDHDRSLADLEDALALLAPHREQAAGELSRAHWELSRHAKRRGKLDEMLAHAREAVELNELWDATPNERARARITLGEALLYSDRQEAEHVFRSLIAEIEASDLKDTVRHINALNGLSIALSGPEHDPRLRLPIQEERLRIARLIYHADGGGLAHTLSDVTHTFRDLGMLDRAETLAREAVEVADRTLQSPVMFQGMTRCNLGLVLLQQGRHADALEVLQRSNELLRESGDNQVSRERCSTGLAYAAAVHARHAQAIAALARSDELLATNDRRDHPDAVKVCGLKASVELRGRDAAAAGRTLAACAPADETDAPAAYLQARAESLAAAGEHAAASALLDTLRGRLPPADSQREWMRPWMLSLLLAHRMGDAAGAAALVGELGDFAGTAPLSHCLASLGETQCMALP</sequence>
<dbReference type="Gene3D" id="1.25.40.10">
    <property type="entry name" value="Tetratricopeptide repeat domain"/>
    <property type="match status" value="2"/>
</dbReference>
<evidence type="ECO:0000313" key="9">
    <source>
        <dbReference type="Proteomes" id="UP000319980"/>
    </source>
</evidence>
<dbReference type="AlphaFoldDB" id="A0A5C5U8C6"/>
<evidence type="ECO:0000256" key="6">
    <source>
        <dbReference type="SAM" id="Phobius"/>
    </source>
</evidence>
<dbReference type="InterPro" id="IPR011990">
    <property type="entry name" value="TPR-like_helical_dom_sf"/>
</dbReference>
<comment type="caution">
    <text evidence="8">The sequence shown here is derived from an EMBL/GenBank/DDBJ whole genome shotgun (WGS) entry which is preliminary data.</text>
</comment>
<dbReference type="OrthoDB" id="9801841at2"/>
<feature type="domain" description="Protein kinase" evidence="7">
    <location>
        <begin position="73"/>
        <end position="337"/>
    </location>
</feature>
<protein>
    <submittedName>
        <fullName evidence="8">Protein kinase</fullName>
    </submittedName>
</protein>
<dbReference type="PROSITE" id="PS00108">
    <property type="entry name" value="PROTEIN_KINASE_ST"/>
    <property type="match status" value="1"/>
</dbReference>
<evidence type="ECO:0000313" key="8">
    <source>
        <dbReference type="EMBL" id="TWT22621.1"/>
    </source>
</evidence>
<proteinExistence type="predicted"/>
<dbReference type="EMBL" id="VOHK01000002">
    <property type="protein sequence ID" value="TWT22621.1"/>
    <property type="molecule type" value="Genomic_DNA"/>
</dbReference>
<keyword evidence="3 8" id="KW-0418">Kinase</keyword>
<organism evidence="8 9">
    <name type="scientific">Luteimonas marina</name>
    <dbReference type="NCBI Taxonomy" id="488485"/>
    <lineage>
        <taxon>Bacteria</taxon>
        <taxon>Pseudomonadati</taxon>
        <taxon>Pseudomonadota</taxon>
        <taxon>Gammaproteobacteria</taxon>
        <taxon>Lysobacterales</taxon>
        <taxon>Lysobacteraceae</taxon>
        <taxon>Luteimonas</taxon>
    </lineage>
</organism>
<gene>
    <name evidence="8" type="ORF">FQY83_06295</name>
</gene>
<keyword evidence="6" id="KW-0812">Transmembrane</keyword>
<evidence type="ECO:0000256" key="5">
    <source>
        <dbReference type="PROSITE-ProRule" id="PRU10141"/>
    </source>
</evidence>
<dbReference type="Gene3D" id="3.30.200.20">
    <property type="entry name" value="Phosphorylase Kinase, domain 1"/>
    <property type="match status" value="1"/>
</dbReference>
<dbReference type="InterPro" id="IPR008271">
    <property type="entry name" value="Ser/Thr_kinase_AS"/>
</dbReference>
<keyword evidence="2 5" id="KW-0547">Nucleotide-binding</keyword>
<dbReference type="PROSITE" id="PS50011">
    <property type="entry name" value="PROTEIN_KINASE_DOM"/>
    <property type="match status" value="1"/>
</dbReference>
<dbReference type="CDD" id="cd14014">
    <property type="entry name" value="STKc_PknB_like"/>
    <property type="match status" value="1"/>
</dbReference>
<evidence type="ECO:0000256" key="4">
    <source>
        <dbReference type="ARBA" id="ARBA00022840"/>
    </source>
</evidence>
<dbReference type="Pfam" id="PF00069">
    <property type="entry name" value="Pkinase"/>
    <property type="match status" value="1"/>
</dbReference>
<keyword evidence="4 5" id="KW-0067">ATP-binding</keyword>
<evidence type="ECO:0000259" key="7">
    <source>
        <dbReference type="PROSITE" id="PS50011"/>
    </source>
</evidence>
<dbReference type="GO" id="GO:0004674">
    <property type="term" value="F:protein serine/threonine kinase activity"/>
    <property type="evidence" value="ECO:0007669"/>
    <property type="project" value="TreeGrafter"/>
</dbReference>
<dbReference type="SUPFAM" id="SSF48452">
    <property type="entry name" value="TPR-like"/>
    <property type="match status" value="1"/>
</dbReference>
<dbReference type="SUPFAM" id="SSF56112">
    <property type="entry name" value="Protein kinase-like (PK-like)"/>
    <property type="match status" value="1"/>
</dbReference>
<dbReference type="InterPro" id="IPR000719">
    <property type="entry name" value="Prot_kinase_dom"/>
</dbReference>
<accession>A0A5C5U8C6</accession>
<reference evidence="8 9" key="1">
    <citation type="journal article" date="2008" name="Int. J. Syst. Evol. Microbiol.">
        <title>Luteimonas marina sp. nov., isolated from seawater.</title>
        <authorList>
            <person name="Baik K.S."/>
            <person name="Park S.C."/>
            <person name="Kim M.S."/>
            <person name="Kim E.M."/>
            <person name="Park C."/>
            <person name="Chun J."/>
            <person name="Seong C.N."/>
        </authorList>
    </citation>
    <scope>NUCLEOTIDE SEQUENCE [LARGE SCALE GENOMIC DNA]</scope>
    <source>
        <strain evidence="8 9">FR1330</strain>
    </source>
</reference>
<dbReference type="RefSeq" id="WP_146386153.1">
    <property type="nucleotide sequence ID" value="NZ_VOHK01000002.1"/>
</dbReference>
<evidence type="ECO:0000256" key="3">
    <source>
        <dbReference type="ARBA" id="ARBA00022777"/>
    </source>
</evidence>
<feature type="transmembrane region" description="Helical" evidence="6">
    <location>
        <begin position="362"/>
        <end position="383"/>
    </location>
</feature>
<dbReference type="Proteomes" id="UP000319980">
    <property type="component" value="Unassembled WGS sequence"/>
</dbReference>
<dbReference type="SMART" id="SM00028">
    <property type="entry name" value="TPR"/>
    <property type="match status" value="4"/>
</dbReference>
<dbReference type="Gene3D" id="1.10.510.10">
    <property type="entry name" value="Transferase(Phosphotransferase) domain 1"/>
    <property type="match status" value="1"/>
</dbReference>
<dbReference type="PROSITE" id="PS00107">
    <property type="entry name" value="PROTEIN_KINASE_ATP"/>
    <property type="match status" value="1"/>
</dbReference>
<keyword evidence="6" id="KW-1133">Transmembrane helix</keyword>
<dbReference type="GO" id="GO:0005524">
    <property type="term" value="F:ATP binding"/>
    <property type="evidence" value="ECO:0007669"/>
    <property type="project" value="UniProtKB-UniRule"/>
</dbReference>
<evidence type="ECO:0000256" key="2">
    <source>
        <dbReference type="ARBA" id="ARBA00022741"/>
    </source>
</evidence>
<dbReference type="InterPro" id="IPR011009">
    <property type="entry name" value="Kinase-like_dom_sf"/>
</dbReference>
<keyword evidence="6" id="KW-0472">Membrane</keyword>
<feature type="binding site" evidence="5">
    <location>
        <position position="104"/>
    </location>
    <ligand>
        <name>ATP</name>
        <dbReference type="ChEBI" id="CHEBI:30616"/>
    </ligand>
</feature>
<dbReference type="SMART" id="SM00220">
    <property type="entry name" value="S_TKc"/>
    <property type="match status" value="1"/>
</dbReference>
<evidence type="ECO:0000256" key="1">
    <source>
        <dbReference type="ARBA" id="ARBA00022679"/>
    </source>
</evidence>
<dbReference type="InterPro" id="IPR017441">
    <property type="entry name" value="Protein_kinase_ATP_BS"/>
</dbReference>
<dbReference type="InterPro" id="IPR019734">
    <property type="entry name" value="TPR_rpt"/>
</dbReference>